<evidence type="ECO:0000313" key="12">
    <source>
        <dbReference type="EMBL" id="GAK31414.1"/>
    </source>
</evidence>
<evidence type="ECO:0000256" key="6">
    <source>
        <dbReference type="ARBA" id="ARBA00022984"/>
    </source>
</evidence>
<protein>
    <submittedName>
        <fullName evidence="12">Penicillin-binding protein 2b</fullName>
    </submittedName>
</protein>
<dbReference type="Pfam" id="PF03717">
    <property type="entry name" value="PBP_dimer"/>
    <property type="match status" value="1"/>
</dbReference>
<keyword evidence="9" id="KW-0961">Cell wall biogenesis/degradation</keyword>
<dbReference type="AlphaFoldDB" id="A0A069CVB4"/>
<organism evidence="12 13">
    <name type="scientific">Weissella oryzae (strain DSM 25784 / JCM 18191 / LMG 30913 / SG25)</name>
    <dbReference type="NCBI Taxonomy" id="1329250"/>
    <lineage>
        <taxon>Bacteria</taxon>
        <taxon>Bacillati</taxon>
        <taxon>Bacillota</taxon>
        <taxon>Bacilli</taxon>
        <taxon>Lactobacillales</taxon>
        <taxon>Lactobacillaceae</taxon>
        <taxon>Weissella</taxon>
    </lineage>
</organism>
<accession>A0A069CVB4</accession>
<evidence type="ECO:0000256" key="1">
    <source>
        <dbReference type="ARBA" id="ARBA00004162"/>
    </source>
</evidence>
<dbReference type="GO" id="GO:0071555">
    <property type="term" value="P:cell wall organization"/>
    <property type="evidence" value="ECO:0007669"/>
    <property type="project" value="UniProtKB-KW"/>
</dbReference>
<dbReference type="PANTHER" id="PTHR30627:SF2">
    <property type="entry name" value="PEPTIDOGLYCAN D,D-TRANSPEPTIDASE MRDA"/>
    <property type="match status" value="1"/>
</dbReference>
<dbReference type="InterPro" id="IPR036138">
    <property type="entry name" value="PBP_dimer_sf"/>
</dbReference>
<comment type="similarity">
    <text evidence="2">Belongs to the transpeptidase family.</text>
</comment>
<dbReference type="GO" id="GO:0009252">
    <property type="term" value="P:peptidoglycan biosynthetic process"/>
    <property type="evidence" value="ECO:0007669"/>
    <property type="project" value="UniProtKB-KW"/>
</dbReference>
<dbReference type="eggNOG" id="COG0768">
    <property type="taxonomic scope" value="Bacteria"/>
</dbReference>
<dbReference type="GO" id="GO:0008360">
    <property type="term" value="P:regulation of cell shape"/>
    <property type="evidence" value="ECO:0007669"/>
    <property type="project" value="UniProtKB-KW"/>
</dbReference>
<keyword evidence="5" id="KW-0133">Cell shape</keyword>
<dbReference type="GO" id="GO:0008658">
    <property type="term" value="F:penicillin binding"/>
    <property type="evidence" value="ECO:0007669"/>
    <property type="project" value="InterPro"/>
</dbReference>
<keyword evidence="8" id="KW-0472">Membrane</keyword>
<dbReference type="SUPFAM" id="SSF56519">
    <property type="entry name" value="Penicillin binding protein dimerisation domain"/>
    <property type="match status" value="1"/>
</dbReference>
<sequence length="643" mass="68843">MQITHHTLYEDAVSSNTTSIQEENVQRGEIFDSQGKLLVSNSGTHSIQYTKPQNVTNEQMYSVANNVGKFVKISTDQLSTGNYAAYYILDSSRAKDVAKKAKLQYAPTTDVFVNKAKAYVADHKDEFPLTAKQENAAMIFQKMANAYSLSTVQIKTSDVSDEEIAAIGERQSTMPGINVGMYYTRSYPAGDGIKSLVGTEGKVPDDSLNQLLSEGYSRDDMVGTSFLEKEYEAQLKGAKRRVQITTDPKTDETKSKVLYKGKVGSNLILTLNSKFQDDVRQIITSNMPTGPATGGYAVVLNPKTGGVYAMVGVDRNNQNGQLTDNDAANVNKAQVMGSVVKPAMITTAMMRGVITPSNNTLTDQPIKIAGTASKSSWFNSDGNHNTALTAPEALEVSSNSYVMQLMLKMGGLNYSPGMGLSGLNTSIFGIMRNGLARFGMGVKTGIDLPGELSGLKGPTTASDIGLALDESFGQYDTFTTIQLAQYVSTIANGGYRIQPHLVEAIQQPGTNGAKSTLESIPTKVLGTVGWTEAERNIIWSGMNLVSHGTSPYVTGGSKIKTLPVNVSMKTGTAETFTNGASTTANTAISFVPNSNVAVAVVYPDVAAGNTSDPNITATYQIWQKVLDDIEDKDALNASTNTNS</sequence>
<dbReference type="Gene3D" id="3.40.710.10">
    <property type="entry name" value="DD-peptidase/beta-lactamase superfamily"/>
    <property type="match status" value="1"/>
</dbReference>
<dbReference type="GO" id="GO:0071972">
    <property type="term" value="F:peptidoglycan L,D-transpeptidase activity"/>
    <property type="evidence" value="ECO:0007669"/>
    <property type="project" value="TreeGrafter"/>
</dbReference>
<keyword evidence="13" id="KW-1185">Reference proteome</keyword>
<dbReference type="Gene3D" id="1.10.10.1230">
    <property type="entry name" value="Penicillin-binding protein, N-terminal non-catalytic domain, head sub-domain"/>
    <property type="match status" value="1"/>
</dbReference>
<dbReference type="GO" id="GO:0005886">
    <property type="term" value="C:plasma membrane"/>
    <property type="evidence" value="ECO:0007669"/>
    <property type="project" value="UniProtKB-SubCell"/>
</dbReference>
<proteinExistence type="inferred from homology"/>
<gene>
    <name evidence="12" type="primary">pbp2B</name>
    <name evidence="12" type="ORF">WOSG25_091130</name>
</gene>
<dbReference type="STRING" id="1329250.WOSG25_091130"/>
<evidence type="ECO:0000259" key="10">
    <source>
        <dbReference type="Pfam" id="PF00905"/>
    </source>
</evidence>
<dbReference type="InterPro" id="IPR012338">
    <property type="entry name" value="Beta-lactam/transpept-like"/>
</dbReference>
<evidence type="ECO:0000256" key="3">
    <source>
        <dbReference type="ARBA" id="ARBA00022475"/>
    </source>
</evidence>
<evidence type="ECO:0000256" key="8">
    <source>
        <dbReference type="ARBA" id="ARBA00023136"/>
    </source>
</evidence>
<keyword evidence="6" id="KW-0573">Peptidoglycan synthesis</keyword>
<dbReference type="PANTHER" id="PTHR30627">
    <property type="entry name" value="PEPTIDOGLYCAN D,D-TRANSPEPTIDASE"/>
    <property type="match status" value="1"/>
</dbReference>
<evidence type="ECO:0000256" key="2">
    <source>
        <dbReference type="ARBA" id="ARBA00007171"/>
    </source>
</evidence>
<feature type="domain" description="Penicillin-binding protein transpeptidase" evidence="10">
    <location>
        <begin position="295"/>
        <end position="611"/>
    </location>
</feature>
<evidence type="ECO:0000256" key="9">
    <source>
        <dbReference type="ARBA" id="ARBA00023316"/>
    </source>
</evidence>
<keyword evidence="4" id="KW-0812">Transmembrane</keyword>
<dbReference type="InterPro" id="IPR001460">
    <property type="entry name" value="PCN-bd_Tpept"/>
</dbReference>
<keyword evidence="3" id="KW-1003">Cell membrane</keyword>
<evidence type="ECO:0000259" key="11">
    <source>
        <dbReference type="Pfam" id="PF03717"/>
    </source>
</evidence>
<feature type="domain" description="Penicillin-binding protein dimerisation" evidence="11">
    <location>
        <begin position="24"/>
        <end position="249"/>
    </location>
</feature>
<evidence type="ECO:0000313" key="13">
    <source>
        <dbReference type="Proteomes" id="UP000030643"/>
    </source>
</evidence>
<dbReference type="Pfam" id="PF00905">
    <property type="entry name" value="Transpeptidase"/>
    <property type="match status" value="1"/>
</dbReference>
<dbReference type="InterPro" id="IPR050515">
    <property type="entry name" value="Beta-lactam/transpept"/>
</dbReference>
<dbReference type="InterPro" id="IPR005311">
    <property type="entry name" value="PBP_dimer"/>
</dbReference>
<keyword evidence="7" id="KW-1133">Transmembrane helix</keyword>
<name>A0A069CVB4_WEIOS</name>
<evidence type="ECO:0000256" key="7">
    <source>
        <dbReference type="ARBA" id="ARBA00022989"/>
    </source>
</evidence>
<reference evidence="13" key="1">
    <citation type="journal article" date="2014" name="Genome Announc.">
        <title>Draft genome sequence of Weissella oryzae SG25T, isolated from fermented rice grains.</title>
        <authorList>
            <person name="Tanizawa Y."/>
            <person name="Fujisawa T."/>
            <person name="Mochizuki T."/>
            <person name="Kaminuma E."/>
            <person name="Suzuki Y."/>
            <person name="Nakamura Y."/>
            <person name="Tohno M."/>
        </authorList>
    </citation>
    <scope>NUCLEOTIDE SEQUENCE [LARGE SCALE GENOMIC DNA]</scope>
    <source>
        <strain evidence="13">DSM 25784 / JCM 18191 / LMG 30913 / SG25</strain>
    </source>
</reference>
<dbReference type="Gene3D" id="3.90.1310.10">
    <property type="entry name" value="Penicillin-binding protein 2a (Domain 2)"/>
    <property type="match status" value="1"/>
</dbReference>
<comment type="subcellular location">
    <subcellularLocation>
        <location evidence="1">Cell membrane</location>
        <topology evidence="1">Single-pass membrane protein</topology>
    </subcellularLocation>
</comment>
<dbReference type="SUPFAM" id="SSF56601">
    <property type="entry name" value="beta-lactamase/transpeptidase-like"/>
    <property type="match status" value="1"/>
</dbReference>
<dbReference type="EMBL" id="DF820492">
    <property type="protein sequence ID" value="GAK31414.1"/>
    <property type="molecule type" value="Genomic_DNA"/>
</dbReference>
<evidence type="ECO:0000256" key="5">
    <source>
        <dbReference type="ARBA" id="ARBA00022960"/>
    </source>
</evidence>
<evidence type="ECO:0000256" key="4">
    <source>
        <dbReference type="ARBA" id="ARBA00022692"/>
    </source>
</evidence>
<dbReference type="Proteomes" id="UP000030643">
    <property type="component" value="Unassembled WGS sequence"/>
</dbReference>